<sequence length="203" mass="22099">MVGPFRTGRPPGRPPLDASLTELLEQHPVIASVKDADGLRAVLGSGPRIVFLLYGSLLDLPDIVRTLKDHGHIVLVNVDLLDGFAGKEVVVRYMKERTAVDGILSSKAFMVRAAREQGLYAVHRFFLIDSFSYHNLVPQVRISKPDCVEILPGCIPRVISWLVAETDVPIIAGGLVCDREDVFAALKAGACAIASSNRDVWAM</sequence>
<dbReference type="AlphaFoldDB" id="D5SJW4"/>
<dbReference type="PIRSF" id="PIRSF016897">
    <property type="entry name" value="GlpP"/>
    <property type="match status" value="1"/>
</dbReference>
<dbReference type="EMBL" id="CM000914">
    <property type="protein sequence ID" value="EFG04207.2"/>
    <property type="molecule type" value="Genomic_DNA"/>
</dbReference>
<evidence type="ECO:0000313" key="1">
    <source>
        <dbReference type="EMBL" id="EFG04207.2"/>
    </source>
</evidence>
<dbReference type="PANTHER" id="PTHR35787:SF1">
    <property type="entry name" value="GLYCEROL UPTAKE OPERON ANTITERMINATOR REGULATORY PROTEIN"/>
    <property type="match status" value="1"/>
</dbReference>
<organism evidence="1 2">
    <name type="scientific">Streptomyces clavuligerus</name>
    <dbReference type="NCBI Taxonomy" id="1901"/>
    <lineage>
        <taxon>Bacteria</taxon>
        <taxon>Bacillati</taxon>
        <taxon>Actinomycetota</taxon>
        <taxon>Actinomycetes</taxon>
        <taxon>Kitasatosporales</taxon>
        <taxon>Streptomycetaceae</taxon>
        <taxon>Streptomyces</taxon>
    </lineage>
</organism>
<keyword evidence="2" id="KW-1185">Reference proteome</keyword>
<dbReference type="Proteomes" id="UP000002357">
    <property type="component" value="Plasmid pSCL4"/>
</dbReference>
<reference evidence="1 2" key="1">
    <citation type="journal article" date="2010" name="Genome Biol. Evol.">
        <title>The sequence of a 1.8-mb bacterial linear plasmid reveals a rich evolutionary reservoir of secondary metabolic pathways.</title>
        <authorList>
            <person name="Medema M.H."/>
            <person name="Trefzer A."/>
            <person name="Kovalchuk A."/>
            <person name="van den Berg M."/>
            <person name="Mueller U."/>
            <person name="Heijne W."/>
            <person name="Wu L."/>
            <person name="Alam M.T."/>
            <person name="Ronning C.M."/>
            <person name="Nierman W.C."/>
            <person name="Bovenberg R.A.L."/>
            <person name="Breitling R."/>
            <person name="Takano E."/>
        </authorList>
    </citation>
    <scope>NUCLEOTIDE SEQUENCE [LARGE SCALE GENOMIC DNA]</scope>
    <source>
        <strain evidence="2">ATCC 27064 / DSM 738 / JCM 4710 / NBRC 13307 / NCIMB 12785 / NRRL 3585 / VKM Ac-602</strain>
        <plasmid evidence="1">pSCL4</plasmid>
    </source>
</reference>
<dbReference type="GO" id="GO:0006355">
    <property type="term" value="P:regulation of DNA-templated transcription"/>
    <property type="evidence" value="ECO:0007669"/>
    <property type="project" value="InterPro"/>
</dbReference>
<dbReference type="GO" id="GO:0006071">
    <property type="term" value="P:glycerol metabolic process"/>
    <property type="evidence" value="ECO:0007669"/>
    <property type="project" value="InterPro"/>
</dbReference>
<gene>
    <name evidence="1" type="primary">glpP</name>
    <name evidence="1" type="ORF">SCLAV_p0720</name>
</gene>
<protein>
    <submittedName>
        <fullName evidence="1">Glycerol-3-phosphate responsive antiterminator, GlpP</fullName>
    </submittedName>
</protein>
<dbReference type="eggNOG" id="COG1954">
    <property type="taxonomic scope" value="Bacteria"/>
</dbReference>
<proteinExistence type="predicted"/>
<dbReference type="Gene3D" id="3.20.20.70">
    <property type="entry name" value="Aldolase class I"/>
    <property type="match status" value="1"/>
</dbReference>
<name>D5SJW4_STRCL</name>
<evidence type="ECO:0000313" key="2">
    <source>
        <dbReference type="Proteomes" id="UP000002357"/>
    </source>
</evidence>
<keyword evidence="1" id="KW-0614">Plasmid</keyword>
<accession>D5SJW4</accession>
<dbReference type="Pfam" id="PF04309">
    <property type="entry name" value="G3P_antiterm"/>
    <property type="match status" value="1"/>
</dbReference>
<dbReference type="SUPFAM" id="SSF110391">
    <property type="entry name" value="GlpP-like"/>
    <property type="match status" value="1"/>
</dbReference>
<dbReference type="PANTHER" id="PTHR35787">
    <property type="entry name" value="GLYCEROL UPTAKE OPERON ANTITERMINATOR REGULATORY PROTEIN"/>
    <property type="match status" value="1"/>
</dbReference>
<geneLocation type="plasmid" evidence="1 2">
    <name>pSCL4</name>
</geneLocation>
<dbReference type="InterPro" id="IPR006699">
    <property type="entry name" value="GlpP"/>
</dbReference>
<dbReference type="InterPro" id="IPR013785">
    <property type="entry name" value="Aldolase_TIM"/>
</dbReference>